<dbReference type="GO" id="GO:0009380">
    <property type="term" value="C:excinuclease repair complex"/>
    <property type="evidence" value="ECO:0007669"/>
    <property type="project" value="TreeGrafter"/>
</dbReference>
<evidence type="ECO:0000259" key="1">
    <source>
        <dbReference type="PROSITE" id="PS50164"/>
    </source>
</evidence>
<dbReference type="AlphaFoldDB" id="A0A512MG91"/>
<dbReference type="SMART" id="SM00465">
    <property type="entry name" value="GIYc"/>
    <property type="match status" value="1"/>
</dbReference>
<proteinExistence type="predicted"/>
<reference evidence="2 3" key="1">
    <citation type="submission" date="2019-07" db="EMBL/GenBank/DDBJ databases">
        <title>Whole genome shotgun sequence of Brevifollis gellanilyticus NBRC 108608.</title>
        <authorList>
            <person name="Hosoyama A."/>
            <person name="Uohara A."/>
            <person name="Ohji S."/>
            <person name="Ichikawa N."/>
        </authorList>
    </citation>
    <scope>NUCLEOTIDE SEQUENCE [LARGE SCALE GENOMIC DNA]</scope>
    <source>
        <strain evidence="2 3">NBRC 108608</strain>
    </source>
</reference>
<dbReference type="RefSeq" id="WP_170267051.1">
    <property type="nucleotide sequence ID" value="NZ_BKAG01000058.1"/>
</dbReference>
<dbReference type="InterPro" id="IPR035901">
    <property type="entry name" value="GIY-YIG_endonuc_sf"/>
</dbReference>
<dbReference type="SUPFAM" id="SSF82771">
    <property type="entry name" value="GIY-YIG endonuclease"/>
    <property type="match status" value="1"/>
</dbReference>
<dbReference type="InterPro" id="IPR047296">
    <property type="entry name" value="GIY-YIG_UvrC_Cho"/>
</dbReference>
<dbReference type="Gene3D" id="3.40.1440.10">
    <property type="entry name" value="GIY-YIG endonuclease"/>
    <property type="match status" value="1"/>
</dbReference>
<dbReference type="CDD" id="cd10434">
    <property type="entry name" value="GIY-YIG_UvrC_Cho"/>
    <property type="match status" value="1"/>
</dbReference>
<gene>
    <name evidence="2" type="ORF">BGE01nite_50430</name>
</gene>
<dbReference type="Proteomes" id="UP000321577">
    <property type="component" value="Unassembled WGS sequence"/>
</dbReference>
<dbReference type="EMBL" id="BKAG01000058">
    <property type="protein sequence ID" value="GEP45752.1"/>
    <property type="molecule type" value="Genomic_DNA"/>
</dbReference>
<feature type="domain" description="GIY-YIG" evidence="1">
    <location>
        <begin position="32"/>
        <end position="112"/>
    </location>
</feature>
<protein>
    <recommendedName>
        <fullName evidence="1">GIY-YIG domain-containing protein</fullName>
    </recommendedName>
</protein>
<dbReference type="PANTHER" id="PTHR30562:SF1">
    <property type="entry name" value="UVRABC SYSTEM PROTEIN C"/>
    <property type="match status" value="1"/>
</dbReference>
<keyword evidence="3" id="KW-1185">Reference proteome</keyword>
<evidence type="ECO:0000313" key="2">
    <source>
        <dbReference type="EMBL" id="GEP45752.1"/>
    </source>
</evidence>
<dbReference type="GO" id="GO:0006289">
    <property type="term" value="P:nucleotide-excision repair"/>
    <property type="evidence" value="ECO:0007669"/>
    <property type="project" value="InterPro"/>
</dbReference>
<dbReference type="InterPro" id="IPR050066">
    <property type="entry name" value="UvrABC_protein_C"/>
</dbReference>
<dbReference type="PANTHER" id="PTHR30562">
    <property type="entry name" value="UVRC/OXIDOREDUCTASE"/>
    <property type="match status" value="1"/>
</dbReference>
<dbReference type="Pfam" id="PF01541">
    <property type="entry name" value="GIY-YIG"/>
    <property type="match status" value="1"/>
</dbReference>
<comment type="caution">
    <text evidence="2">The sequence shown here is derived from an EMBL/GenBank/DDBJ whole genome shotgun (WGS) entry which is preliminary data.</text>
</comment>
<organism evidence="2 3">
    <name type="scientific">Brevifollis gellanilyticus</name>
    <dbReference type="NCBI Taxonomy" id="748831"/>
    <lineage>
        <taxon>Bacteria</taxon>
        <taxon>Pseudomonadati</taxon>
        <taxon>Verrucomicrobiota</taxon>
        <taxon>Verrucomicrobiia</taxon>
        <taxon>Verrucomicrobiales</taxon>
        <taxon>Verrucomicrobiaceae</taxon>
    </lineage>
</organism>
<name>A0A512MG91_9BACT</name>
<accession>A0A512MG91</accession>
<evidence type="ECO:0000313" key="3">
    <source>
        <dbReference type="Proteomes" id="UP000321577"/>
    </source>
</evidence>
<sequence>MSSVSAKQPQLFRIENPLSARLGNEFFRALPGVPGVYFFYSQTNELLYIGQSLDLRSRIGSYRHVTPEKNAKRTLRLVHRVFRIEWKTCDTAEEAIELERMLLLEYRPKFNRAGVWQGEPWWLKINVEAGKLMLSLSREEGGTGPHPSAFRHVYGSLARCLYRLTWPSAPISTYPHRFFDAAVPLNLSITLPESSDLVATLQSYVTGNAETLLTLLDAMSIGITENEMEYWNEERERLKKYAAKARKLMRK</sequence>
<dbReference type="InterPro" id="IPR000305">
    <property type="entry name" value="GIY-YIG_endonuc"/>
</dbReference>
<dbReference type="PROSITE" id="PS50164">
    <property type="entry name" value="GIY_YIG"/>
    <property type="match status" value="1"/>
</dbReference>